<dbReference type="GO" id="GO:0016491">
    <property type="term" value="F:oxidoreductase activity"/>
    <property type="evidence" value="ECO:0007669"/>
    <property type="project" value="UniProtKB-KW"/>
</dbReference>
<dbReference type="InterPro" id="IPR036188">
    <property type="entry name" value="FAD/NAD-bd_sf"/>
</dbReference>
<sequence>MSSRTTPNLPNPRPTPNQQSIIIVGGGIVGSYLAYECALAGWEVDVFDPQPEPVASYANAGIMALSYAQPMSNPRALVTGARAVLAGGGGIELATPMPLSTLGWLSKLAWASRPGHAKRHIRTIYNMARTSVDLYAELEQRESTDLHLRRTGWLYVATSPKALRAQAREAATVAPAGVRSQFLDAAETRACEPALASDIAGGVFYPDDVSFHPGHVTATVRNAAQSRGARFHTATVTSGRAASDGRVACVETDLGEHHRARHVVIAAGAQSDEVARLFGGRVAVEPGVGWSVEIPTDGPVASRALMSIEDHVVINPAATCVRLSGGMRFGGKPRTAPTPAEIDALVRAATRVVPAVGELDREAAVARIGSRPMTADGLPIFKEIGRGVAVLTGHGTLGMTLAPFTARRVFDLLCNATRLD</sequence>
<reference evidence="3 4" key="1">
    <citation type="submission" date="2021-01" db="EMBL/GenBank/DDBJ databases">
        <title>Sequencing the genomes of 1000 actinobacteria strains.</title>
        <authorList>
            <person name="Klenk H.-P."/>
        </authorList>
    </citation>
    <scope>NUCLEOTIDE SEQUENCE [LARGE SCALE GENOMIC DNA]</scope>
    <source>
        <strain evidence="3 4">DSM 13657</strain>
    </source>
</reference>
<dbReference type="InterPro" id="IPR006076">
    <property type="entry name" value="FAD-dep_OxRdtase"/>
</dbReference>
<organism evidence="3 4">
    <name type="scientific">Brevibacterium paucivorans</name>
    <dbReference type="NCBI Taxonomy" id="170994"/>
    <lineage>
        <taxon>Bacteria</taxon>
        <taxon>Bacillati</taxon>
        <taxon>Actinomycetota</taxon>
        <taxon>Actinomycetes</taxon>
        <taxon>Micrococcales</taxon>
        <taxon>Brevibacteriaceae</taxon>
        <taxon>Brevibacterium</taxon>
    </lineage>
</organism>
<keyword evidence="1 3" id="KW-0560">Oxidoreductase</keyword>
<dbReference type="Pfam" id="PF01266">
    <property type="entry name" value="DAO"/>
    <property type="match status" value="1"/>
</dbReference>
<dbReference type="SUPFAM" id="SSF51905">
    <property type="entry name" value="FAD/NAD(P)-binding domain"/>
    <property type="match status" value="1"/>
</dbReference>
<evidence type="ECO:0000313" key="3">
    <source>
        <dbReference type="EMBL" id="MBM7816486.1"/>
    </source>
</evidence>
<evidence type="ECO:0000313" key="4">
    <source>
        <dbReference type="Proteomes" id="UP000809290"/>
    </source>
</evidence>
<dbReference type="Gene3D" id="3.50.50.60">
    <property type="entry name" value="FAD/NAD(P)-binding domain"/>
    <property type="match status" value="2"/>
</dbReference>
<dbReference type="Gene3D" id="3.30.9.10">
    <property type="entry name" value="D-Amino Acid Oxidase, subunit A, domain 2"/>
    <property type="match status" value="1"/>
</dbReference>
<name>A0ABS2SJQ0_9MICO</name>
<accession>A0ABS2SJQ0</accession>
<dbReference type="Proteomes" id="UP000809290">
    <property type="component" value="Unassembled WGS sequence"/>
</dbReference>
<dbReference type="EC" id="1.4.99.-" evidence="3"/>
<dbReference type="RefSeq" id="WP_204515253.1">
    <property type="nucleotide sequence ID" value="NZ_JAFBCP010000001.1"/>
</dbReference>
<feature type="domain" description="FAD dependent oxidoreductase" evidence="2">
    <location>
        <begin position="21"/>
        <end position="411"/>
    </location>
</feature>
<proteinExistence type="predicted"/>
<evidence type="ECO:0000259" key="2">
    <source>
        <dbReference type="Pfam" id="PF01266"/>
    </source>
</evidence>
<comment type="caution">
    <text evidence="3">The sequence shown here is derived from an EMBL/GenBank/DDBJ whole genome shotgun (WGS) entry which is preliminary data.</text>
</comment>
<evidence type="ECO:0000256" key="1">
    <source>
        <dbReference type="ARBA" id="ARBA00023002"/>
    </source>
</evidence>
<keyword evidence="4" id="KW-1185">Reference proteome</keyword>
<protein>
    <submittedName>
        <fullName evidence="3">D-amino-acid dehydrogenase</fullName>
        <ecNumber evidence="3">1.4.99.-</ecNumber>
    </submittedName>
</protein>
<dbReference type="PANTHER" id="PTHR13847:SF289">
    <property type="entry name" value="GLYCINE OXIDASE"/>
    <property type="match status" value="1"/>
</dbReference>
<dbReference type="PANTHER" id="PTHR13847">
    <property type="entry name" value="SARCOSINE DEHYDROGENASE-RELATED"/>
    <property type="match status" value="1"/>
</dbReference>
<gene>
    <name evidence="3" type="ORF">JOE56_001180</name>
</gene>
<dbReference type="EMBL" id="JAFBCP010000001">
    <property type="protein sequence ID" value="MBM7816486.1"/>
    <property type="molecule type" value="Genomic_DNA"/>
</dbReference>